<keyword evidence="7" id="KW-1133">Transmembrane helix</keyword>
<dbReference type="EMBL" id="MU839032">
    <property type="protein sequence ID" value="KAK1762916.1"/>
    <property type="molecule type" value="Genomic_DNA"/>
</dbReference>
<reference evidence="8" key="1">
    <citation type="submission" date="2023-06" db="EMBL/GenBank/DDBJ databases">
        <title>Genome-scale phylogeny and comparative genomics of the fungal order Sordariales.</title>
        <authorList>
            <consortium name="Lawrence Berkeley National Laboratory"/>
            <person name="Hensen N."/>
            <person name="Bonometti L."/>
            <person name="Westerberg I."/>
            <person name="Brannstrom I.O."/>
            <person name="Guillou S."/>
            <person name="Cros-Aarteil S."/>
            <person name="Calhoun S."/>
            <person name="Haridas S."/>
            <person name="Kuo A."/>
            <person name="Mondo S."/>
            <person name="Pangilinan J."/>
            <person name="Riley R."/>
            <person name="Labutti K."/>
            <person name="Andreopoulos B."/>
            <person name="Lipzen A."/>
            <person name="Chen C."/>
            <person name="Yanf M."/>
            <person name="Daum C."/>
            <person name="Ng V."/>
            <person name="Clum A."/>
            <person name="Steindorff A."/>
            <person name="Ohm R."/>
            <person name="Martin F."/>
            <person name="Silar P."/>
            <person name="Natvig D."/>
            <person name="Lalanne C."/>
            <person name="Gautier V."/>
            <person name="Ament-Velasquez S.L."/>
            <person name="Kruys A."/>
            <person name="Hutchinson M.I."/>
            <person name="Powell A.J."/>
            <person name="Barry K."/>
            <person name="Miller A.N."/>
            <person name="Grigoriev I.V."/>
            <person name="Debuchy R."/>
            <person name="Gladieux P."/>
            <person name="Thoren M.H."/>
            <person name="Johannesson H."/>
        </authorList>
    </citation>
    <scope>NUCLEOTIDE SEQUENCE</scope>
    <source>
        <strain evidence="8">8032-3</strain>
    </source>
</reference>
<dbReference type="GeneID" id="85306213"/>
<keyword evidence="2" id="KW-0285">Flavoprotein</keyword>
<evidence type="ECO:0000256" key="7">
    <source>
        <dbReference type="SAM" id="Phobius"/>
    </source>
</evidence>
<accession>A0AAJ0BRF5</accession>
<feature type="transmembrane region" description="Helical" evidence="7">
    <location>
        <begin position="598"/>
        <end position="625"/>
    </location>
</feature>
<dbReference type="InterPro" id="IPR036188">
    <property type="entry name" value="FAD/NAD-bd_sf"/>
</dbReference>
<evidence type="ECO:0000313" key="9">
    <source>
        <dbReference type="Proteomes" id="UP001244011"/>
    </source>
</evidence>
<evidence type="ECO:0000256" key="6">
    <source>
        <dbReference type="SAM" id="MobiDB-lite"/>
    </source>
</evidence>
<keyword evidence="3" id="KW-0274">FAD</keyword>
<evidence type="ECO:0000256" key="1">
    <source>
        <dbReference type="ARBA" id="ARBA00009183"/>
    </source>
</evidence>
<dbReference type="InterPro" id="IPR020946">
    <property type="entry name" value="Flavin_mOase-like"/>
</dbReference>
<proteinExistence type="inferred from homology"/>
<dbReference type="InterPro" id="IPR000960">
    <property type="entry name" value="Flavin_mOase"/>
</dbReference>
<keyword evidence="4" id="KW-0521">NADP</keyword>
<dbReference type="PANTHER" id="PTHR23023">
    <property type="entry name" value="DIMETHYLANILINE MONOOXYGENASE"/>
    <property type="match status" value="1"/>
</dbReference>
<dbReference type="GO" id="GO:0004499">
    <property type="term" value="F:N,N-dimethylaniline monooxygenase activity"/>
    <property type="evidence" value="ECO:0007669"/>
    <property type="project" value="InterPro"/>
</dbReference>
<organism evidence="8 9">
    <name type="scientific">Phialemonium atrogriseum</name>
    <dbReference type="NCBI Taxonomy" id="1093897"/>
    <lineage>
        <taxon>Eukaryota</taxon>
        <taxon>Fungi</taxon>
        <taxon>Dikarya</taxon>
        <taxon>Ascomycota</taxon>
        <taxon>Pezizomycotina</taxon>
        <taxon>Sordariomycetes</taxon>
        <taxon>Sordariomycetidae</taxon>
        <taxon>Cephalothecales</taxon>
        <taxon>Cephalothecaceae</taxon>
        <taxon>Phialemonium</taxon>
    </lineage>
</organism>
<dbReference type="Gene3D" id="3.50.50.60">
    <property type="entry name" value="FAD/NAD(P)-binding domain"/>
    <property type="match status" value="1"/>
</dbReference>
<dbReference type="Proteomes" id="UP001244011">
    <property type="component" value="Unassembled WGS sequence"/>
</dbReference>
<feature type="region of interest" description="Disordered" evidence="6">
    <location>
        <begin position="399"/>
        <end position="434"/>
    </location>
</feature>
<evidence type="ECO:0000256" key="3">
    <source>
        <dbReference type="ARBA" id="ARBA00022827"/>
    </source>
</evidence>
<comment type="similarity">
    <text evidence="1">Belongs to the FMO family.</text>
</comment>
<dbReference type="PRINTS" id="PR00370">
    <property type="entry name" value="FMOXYGENASE"/>
</dbReference>
<dbReference type="RefSeq" id="XP_060279129.1">
    <property type="nucleotide sequence ID" value="XM_060423026.1"/>
</dbReference>
<feature type="compositionally biased region" description="Polar residues" evidence="6">
    <location>
        <begin position="404"/>
        <end position="416"/>
    </location>
</feature>
<keyword evidence="7" id="KW-0472">Membrane</keyword>
<dbReference type="AlphaFoldDB" id="A0AAJ0BRF5"/>
<dbReference type="GO" id="GO:0050661">
    <property type="term" value="F:NADP binding"/>
    <property type="evidence" value="ECO:0007669"/>
    <property type="project" value="InterPro"/>
</dbReference>
<evidence type="ECO:0000256" key="4">
    <source>
        <dbReference type="ARBA" id="ARBA00022857"/>
    </source>
</evidence>
<keyword evidence="7" id="KW-0812">Transmembrane</keyword>
<keyword evidence="9" id="KW-1185">Reference proteome</keyword>
<evidence type="ECO:0000313" key="8">
    <source>
        <dbReference type="EMBL" id="KAK1762916.1"/>
    </source>
</evidence>
<dbReference type="InterPro" id="IPR050346">
    <property type="entry name" value="FMO-like"/>
</dbReference>
<evidence type="ECO:0000256" key="5">
    <source>
        <dbReference type="ARBA" id="ARBA00023002"/>
    </source>
</evidence>
<dbReference type="GO" id="GO:0050660">
    <property type="term" value="F:flavin adenine dinucleotide binding"/>
    <property type="evidence" value="ECO:0007669"/>
    <property type="project" value="InterPro"/>
</dbReference>
<sequence>MRVAVIGAGPSGLVTLKYLITAHQFLGTKPIEARLFETEAGVGGTFLARTYEDAELVSSTQLTTFSDFRPRKDDPDFLSASRYIEYLNDYCTRFNLWPRIHLLTTVRSVSRRPGGGHLVAYQARGAPEPLTWECDAIAVCSGLHVVPNIPKIEGIERVPVVFHSSAFKERAQFGINKTVLVLGSGETGADLGYLAVTSPTKRVVWCHRNGFHIAPKRNPTPTILPILGRKPKPRRTLPVPVDCSRASLFDTAYVHPWLRNHSALWTYYDFYVKAILWTTTGTTHGLDQWVGGITPGREHASKIFFNKSGNIGPYVSYPYRPEKKSLLETIRSALITIPVVDTHGRKIDLAPWPERIDADGVVHFRDNGRPEYERMRRETVRPDVVVLCTGYKQVFPFFDHDSNNNDNKNATRNGTKSAPSPPPRPYPTASDADVRNIWRRDDPTVAFMGFVRPSLGAIPPLSEMQAQLWVLHLVATLDPTIDPSLRPPRPLLPRDEPHYRLLHAPGSRVGYGVDHESYAYQLALDMDSAAGFAEVVRLGWAAAGGLRSGHGAWRLPVVWALGANFNAKFRLRGPWRWDGAVDVLVDELWLTVARRGVFFGHITLSALPMIIFGPISLAVFVYATILDLFSSVVGKPTVNKAKIVNGIK</sequence>
<dbReference type="Pfam" id="PF00743">
    <property type="entry name" value="FMO-like"/>
    <property type="match status" value="1"/>
</dbReference>
<comment type="caution">
    <text evidence="8">The sequence shown here is derived from an EMBL/GenBank/DDBJ whole genome shotgun (WGS) entry which is preliminary data.</text>
</comment>
<gene>
    <name evidence="8" type="ORF">QBC33DRAFT_253620</name>
</gene>
<name>A0AAJ0BRF5_9PEZI</name>
<dbReference type="PIRSF" id="PIRSF000332">
    <property type="entry name" value="FMO"/>
    <property type="match status" value="1"/>
</dbReference>
<protein>
    <submittedName>
        <fullName evidence="8">FAD/NAD(P)-binding domain-containing protein</fullName>
    </submittedName>
</protein>
<dbReference type="SUPFAM" id="SSF51905">
    <property type="entry name" value="FAD/NAD(P)-binding domain"/>
    <property type="match status" value="1"/>
</dbReference>
<keyword evidence="5" id="KW-0560">Oxidoreductase</keyword>
<evidence type="ECO:0000256" key="2">
    <source>
        <dbReference type="ARBA" id="ARBA00022630"/>
    </source>
</evidence>